<gene>
    <name evidence="5" type="ORF">CAP_6880</name>
</gene>
<protein>
    <submittedName>
        <fullName evidence="5">ABC transporter, ATP-binding protein</fullName>
    </submittedName>
</protein>
<keyword evidence="2" id="KW-0547">Nucleotide-binding</keyword>
<dbReference type="InterPro" id="IPR017871">
    <property type="entry name" value="ABC_transporter-like_CS"/>
</dbReference>
<dbReference type="PROSITE" id="PS50893">
    <property type="entry name" value="ABC_TRANSPORTER_2"/>
    <property type="match status" value="1"/>
</dbReference>
<dbReference type="SUPFAM" id="SSF52540">
    <property type="entry name" value="P-loop containing nucleoside triphosphate hydrolases"/>
    <property type="match status" value="1"/>
</dbReference>
<evidence type="ECO:0000256" key="3">
    <source>
        <dbReference type="ARBA" id="ARBA00022840"/>
    </source>
</evidence>
<organism evidence="5 6">
    <name type="scientific">Chondromyces apiculatus DSM 436</name>
    <dbReference type="NCBI Taxonomy" id="1192034"/>
    <lineage>
        <taxon>Bacteria</taxon>
        <taxon>Pseudomonadati</taxon>
        <taxon>Myxococcota</taxon>
        <taxon>Polyangia</taxon>
        <taxon>Polyangiales</taxon>
        <taxon>Polyangiaceae</taxon>
        <taxon>Chondromyces</taxon>
    </lineage>
</organism>
<feature type="domain" description="ABC transporter" evidence="4">
    <location>
        <begin position="1"/>
        <end position="227"/>
    </location>
</feature>
<dbReference type="GO" id="GO:0016887">
    <property type="term" value="F:ATP hydrolysis activity"/>
    <property type="evidence" value="ECO:0007669"/>
    <property type="project" value="InterPro"/>
</dbReference>
<dbReference type="SMART" id="SM00382">
    <property type="entry name" value="AAA"/>
    <property type="match status" value="1"/>
</dbReference>
<dbReference type="Proteomes" id="UP000019678">
    <property type="component" value="Unassembled WGS sequence"/>
</dbReference>
<accession>A0A017TEY3</accession>
<sequence>MGWGDTILQKDASFKVMRGDVFAILGGSGCGKSTMLRYLIGLETPMGGHIHIDGIGAPRLDIGKPPFGVMFQSGALFGSMTVGENVALQLQKWTDLPPEAIDAIVRAKLRLVGLGGVKNHMPSEISGGMKKRAAIARAMALEPDLIFLDEPSAGLDPVSSFELDELILTLSGALGLTVVIVTHELESIFKVVKTCIMLDKESKSIIARGDPRKLRDESRDPRVYRFFNRTNEDQV</sequence>
<evidence type="ECO:0000259" key="4">
    <source>
        <dbReference type="PROSITE" id="PS50893"/>
    </source>
</evidence>
<dbReference type="PROSITE" id="PS00211">
    <property type="entry name" value="ABC_TRANSPORTER_1"/>
    <property type="match status" value="1"/>
</dbReference>
<evidence type="ECO:0000313" key="6">
    <source>
        <dbReference type="Proteomes" id="UP000019678"/>
    </source>
</evidence>
<keyword evidence="3 5" id="KW-0067">ATP-binding</keyword>
<dbReference type="AlphaFoldDB" id="A0A017TEY3"/>
<dbReference type="PANTHER" id="PTHR43023:SF3">
    <property type="entry name" value="PROTEIN TRIGALACTOSYLDIACYLGLYCEROL 3, CHLOROPLASTIC"/>
    <property type="match status" value="1"/>
</dbReference>
<dbReference type="Gene3D" id="3.40.50.300">
    <property type="entry name" value="P-loop containing nucleotide triphosphate hydrolases"/>
    <property type="match status" value="1"/>
</dbReference>
<name>A0A017TEY3_9BACT</name>
<dbReference type="eggNOG" id="COG1127">
    <property type="taxonomic scope" value="Bacteria"/>
</dbReference>
<dbReference type="InterPro" id="IPR003593">
    <property type="entry name" value="AAA+_ATPase"/>
</dbReference>
<dbReference type="GO" id="GO:0005524">
    <property type="term" value="F:ATP binding"/>
    <property type="evidence" value="ECO:0007669"/>
    <property type="project" value="UniProtKB-KW"/>
</dbReference>
<dbReference type="EMBL" id="ASRX01000006">
    <property type="protein sequence ID" value="EYF07858.1"/>
    <property type="molecule type" value="Genomic_DNA"/>
</dbReference>
<dbReference type="STRING" id="1192034.CAP_6880"/>
<dbReference type="PANTHER" id="PTHR43023">
    <property type="entry name" value="PROTEIN TRIGALACTOSYLDIACYLGLYCEROL 3, CHLOROPLASTIC"/>
    <property type="match status" value="1"/>
</dbReference>
<evidence type="ECO:0000256" key="1">
    <source>
        <dbReference type="ARBA" id="ARBA00022448"/>
    </source>
</evidence>
<evidence type="ECO:0000256" key="2">
    <source>
        <dbReference type="ARBA" id="ARBA00022741"/>
    </source>
</evidence>
<dbReference type="Pfam" id="PF00005">
    <property type="entry name" value="ABC_tran"/>
    <property type="match status" value="1"/>
</dbReference>
<keyword evidence="6" id="KW-1185">Reference proteome</keyword>
<keyword evidence="1" id="KW-0813">Transport</keyword>
<dbReference type="InterPro" id="IPR003439">
    <property type="entry name" value="ABC_transporter-like_ATP-bd"/>
</dbReference>
<evidence type="ECO:0000313" key="5">
    <source>
        <dbReference type="EMBL" id="EYF07858.1"/>
    </source>
</evidence>
<proteinExistence type="predicted"/>
<comment type="caution">
    <text evidence="5">The sequence shown here is derived from an EMBL/GenBank/DDBJ whole genome shotgun (WGS) entry which is preliminary data.</text>
</comment>
<reference evidence="5 6" key="1">
    <citation type="submission" date="2013-05" db="EMBL/GenBank/DDBJ databases">
        <title>Genome assembly of Chondromyces apiculatus DSM 436.</title>
        <authorList>
            <person name="Sharma G."/>
            <person name="Khatri I."/>
            <person name="Kaur C."/>
            <person name="Mayilraj S."/>
            <person name="Subramanian S."/>
        </authorList>
    </citation>
    <scope>NUCLEOTIDE SEQUENCE [LARGE SCALE GENOMIC DNA]</scope>
    <source>
        <strain evidence="5 6">DSM 436</strain>
    </source>
</reference>
<dbReference type="InterPro" id="IPR027417">
    <property type="entry name" value="P-loop_NTPase"/>
</dbReference>